<keyword evidence="4" id="KW-1185">Reference proteome</keyword>
<dbReference type="GO" id="GO:0016020">
    <property type="term" value="C:membrane"/>
    <property type="evidence" value="ECO:0007669"/>
    <property type="project" value="GOC"/>
</dbReference>
<dbReference type="GO" id="GO:0006506">
    <property type="term" value="P:GPI anchor biosynthetic process"/>
    <property type="evidence" value="ECO:0007669"/>
    <property type="project" value="TreeGrafter"/>
</dbReference>
<dbReference type="PANTHER" id="PTHR14859">
    <property type="entry name" value="CALCOFLUOR WHITE HYPERSENSITIVE PROTEIN PRECURSOR"/>
    <property type="match status" value="1"/>
</dbReference>
<dbReference type="InterPro" id="IPR005135">
    <property type="entry name" value="Endo/exonuclease/phosphatase"/>
</dbReference>
<sequence length="270" mass="29538">MRKLLTILVGFLMVIPTVAAAQPDAGRPGRPLTVMSYNIHHGAGIDGVLDLERIAVLIEQSGADVIGLQEVDRHWDVRSNWVDQPAWFAQRLKMHYAYAANLDLPPVNPGEPRRQYGTAILSKYPIQDFENTLLPLYPTGEQRGLAVANLTVRGAKLRFANTHLTSNNNAERLEQAQKVVELLSGSRTPTLLVGDLNATPEKPEIKTLTAVYDDTWVEVGVGPGYTIEADNPTKRIDFQLHSAGLRPTKAAVPVTPASDHLPVVASFVLS</sequence>
<dbReference type="SUPFAM" id="SSF56219">
    <property type="entry name" value="DNase I-like"/>
    <property type="match status" value="1"/>
</dbReference>
<dbReference type="RefSeq" id="WP_131335526.1">
    <property type="nucleotide sequence ID" value="NZ_SJJZ01000001.1"/>
</dbReference>
<dbReference type="InterPro" id="IPR036691">
    <property type="entry name" value="Endo/exonu/phosph_ase_sf"/>
</dbReference>
<evidence type="ECO:0000256" key="1">
    <source>
        <dbReference type="SAM" id="SignalP"/>
    </source>
</evidence>
<evidence type="ECO:0000313" key="4">
    <source>
        <dbReference type="Proteomes" id="UP000292346"/>
    </source>
</evidence>
<feature type="signal peptide" evidence="1">
    <location>
        <begin position="1"/>
        <end position="21"/>
    </location>
</feature>
<dbReference type="InterPro" id="IPR051916">
    <property type="entry name" value="GPI-anchor_lipid_remodeler"/>
</dbReference>
<feature type="chain" id="PRO_5039037012" evidence="1">
    <location>
        <begin position="22"/>
        <end position="270"/>
    </location>
</feature>
<proteinExistence type="predicted"/>
<evidence type="ECO:0000313" key="3">
    <source>
        <dbReference type="EMBL" id="TCC11147.1"/>
    </source>
</evidence>
<dbReference type="EMBL" id="SJJZ01000001">
    <property type="protein sequence ID" value="TCC11147.1"/>
    <property type="molecule type" value="Genomic_DNA"/>
</dbReference>
<accession>A0A4R0HIH3</accession>
<dbReference type="Pfam" id="PF03372">
    <property type="entry name" value="Exo_endo_phos"/>
    <property type="match status" value="1"/>
</dbReference>
<keyword evidence="3" id="KW-0378">Hydrolase</keyword>
<feature type="domain" description="Endonuclease/exonuclease/phosphatase" evidence="2">
    <location>
        <begin position="35"/>
        <end position="260"/>
    </location>
</feature>
<evidence type="ECO:0000259" key="2">
    <source>
        <dbReference type="Pfam" id="PF03372"/>
    </source>
</evidence>
<dbReference type="AlphaFoldDB" id="A0A4R0HIH3"/>
<protein>
    <submittedName>
        <fullName evidence="3">Metal-dependent hydrolase</fullName>
    </submittedName>
</protein>
<organism evidence="3 4">
    <name type="scientific">Kribbella soli</name>
    <dbReference type="NCBI Taxonomy" id="1124743"/>
    <lineage>
        <taxon>Bacteria</taxon>
        <taxon>Bacillati</taxon>
        <taxon>Actinomycetota</taxon>
        <taxon>Actinomycetes</taxon>
        <taxon>Propionibacteriales</taxon>
        <taxon>Kribbellaceae</taxon>
        <taxon>Kribbella</taxon>
    </lineage>
</organism>
<name>A0A4R0HIH3_9ACTN</name>
<dbReference type="Gene3D" id="3.60.10.10">
    <property type="entry name" value="Endonuclease/exonuclease/phosphatase"/>
    <property type="match status" value="1"/>
</dbReference>
<dbReference type="Proteomes" id="UP000292346">
    <property type="component" value="Unassembled WGS sequence"/>
</dbReference>
<gene>
    <name evidence="3" type="ORF">E0H45_07615</name>
</gene>
<comment type="caution">
    <text evidence="3">The sequence shown here is derived from an EMBL/GenBank/DDBJ whole genome shotgun (WGS) entry which is preliminary data.</text>
</comment>
<dbReference type="PANTHER" id="PTHR14859:SF15">
    <property type="entry name" value="ENDONUCLEASE_EXONUCLEASE_PHOSPHATASE DOMAIN-CONTAINING PROTEIN"/>
    <property type="match status" value="1"/>
</dbReference>
<reference evidence="3 4" key="1">
    <citation type="submission" date="2019-02" db="EMBL/GenBank/DDBJ databases">
        <title>Kribbella capetownensis sp. nov. and Kribbella speibonae sp. nov., isolated from soil.</title>
        <authorList>
            <person name="Curtis S.M."/>
            <person name="Norton I."/>
            <person name="Everest G.J."/>
            <person name="Meyers P.R."/>
        </authorList>
    </citation>
    <scope>NUCLEOTIDE SEQUENCE [LARGE SCALE GENOMIC DNA]</scope>
    <source>
        <strain evidence="3 4">KCTC 29219</strain>
    </source>
</reference>
<dbReference type="GO" id="GO:0016787">
    <property type="term" value="F:hydrolase activity"/>
    <property type="evidence" value="ECO:0007669"/>
    <property type="project" value="UniProtKB-KW"/>
</dbReference>
<dbReference type="OrthoDB" id="155529at2"/>
<keyword evidence="1" id="KW-0732">Signal</keyword>